<keyword evidence="6" id="KW-1185">Reference proteome</keyword>
<dbReference type="Gene3D" id="3.10.20.90">
    <property type="entry name" value="Phosphatidylinositol 3-kinase Catalytic Subunit, Chain A, domain 1"/>
    <property type="match status" value="1"/>
</dbReference>
<dbReference type="EMBL" id="CAKMRJ010002223">
    <property type="protein sequence ID" value="CAH1427209.1"/>
    <property type="molecule type" value="Genomic_DNA"/>
</dbReference>
<keyword evidence="2" id="KW-0832">Ubl conjugation</keyword>
<dbReference type="PANTHER" id="PTHR10666">
    <property type="entry name" value="UBIQUITIN"/>
    <property type="match status" value="1"/>
</dbReference>
<protein>
    <recommendedName>
        <fullName evidence="3">Ubiquitin-like domain-containing protein</fullName>
    </recommendedName>
</protein>
<dbReference type="SMART" id="SM00213">
    <property type="entry name" value="UBQ"/>
    <property type="match status" value="1"/>
</dbReference>
<evidence type="ECO:0000259" key="3">
    <source>
        <dbReference type="PROSITE" id="PS50053"/>
    </source>
</evidence>
<gene>
    <name evidence="4" type="ORF">LVIROSA_LOCUS14237</name>
    <name evidence="5" type="ORF">LVIROSA_LOCUS14238</name>
</gene>
<dbReference type="InterPro" id="IPR050158">
    <property type="entry name" value="Ubiquitin_ubiquitin-like"/>
</dbReference>
<evidence type="ECO:0000313" key="6">
    <source>
        <dbReference type="Proteomes" id="UP001157418"/>
    </source>
</evidence>
<evidence type="ECO:0000313" key="5">
    <source>
        <dbReference type="EMBL" id="CAH1427209.1"/>
    </source>
</evidence>
<dbReference type="AlphaFoldDB" id="A0AAU9MGY6"/>
<dbReference type="InterPro" id="IPR019956">
    <property type="entry name" value="Ubiquitin_dom"/>
</dbReference>
<dbReference type="PROSITE" id="PS50053">
    <property type="entry name" value="UBIQUITIN_2"/>
    <property type="match status" value="1"/>
</dbReference>
<name>A0AAU9MGY6_9ASTR</name>
<keyword evidence="1" id="KW-1017">Isopeptide bond</keyword>
<evidence type="ECO:0000256" key="2">
    <source>
        <dbReference type="ARBA" id="ARBA00022843"/>
    </source>
</evidence>
<proteinExistence type="predicted"/>
<dbReference type="Pfam" id="PF00240">
    <property type="entry name" value="ubiquitin"/>
    <property type="match status" value="1"/>
</dbReference>
<accession>A0AAU9MGY6</accession>
<dbReference type="EMBL" id="CAKMRJ010002223">
    <property type="protein sequence ID" value="CAH1427208.1"/>
    <property type="molecule type" value="Genomic_DNA"/>
</dbReference>
<feature type="domain" description="Ubiquitin-like" evidence="3">
    <location>
        <begin position="12"/>
        <end position="87"/>
    </location>
</feature>
<evidence type="ECO:0000256" key="1">
    <source>
        <dbReference type="ARBA" id="ARBA00022499"/>
    </source>
</evidence>
<sequence>MHMVEMVYGGRYHIFVKTLTGKTIKTFLGATGTIDFSKAKIQDIEWIRPHHQRLVTSAKTVEDVRTLADYNIQQESTLDLVLRLGGYDILIYVVINLKGNWKIIILEVEKLYTVEDVKEKIKDK</sequence>
<comment type="caution">
    <text evidence="4">The sequence shown here is derived from an EMBL/GenBank/DDBJ whole genome shotgun (WGS) entry which is preliminary data.</text>
</comment>
<dbReference type="InterPro" id="IPR029071">
    <property type="entry name" value="Ubiquitin-like_domsf"/>
</dbReference>
<dbReference type="InterPro" id="IPR000626">
    <property type="entry name" value="Ubiquitin-like_dom"/>
</dbReference>
<evidence type="ECO:0000313" key="4">
    <source>
        <dbReference type="EMBL" id="CAH1427208.1"/>
    </source>
</evidence>
<dbReference type="SUPFAM" id="SSF54236">
    <property type="entry name" value="Ubiquitin-like"/>
    <property type="match status" value="1"/>
</dbReference>
<dbReference type="Proteomes" id="UP001157418">
    <property type="component" value="Unassembled WGS sequence"/>
</dbReference>
<reference evidence="4 6" key="1">
    <citation type="submission" date="2022-01" db="EMBL/GenBank/DDBJ databases">
        <authorList>
            <person name="Xiong W."/>
            <person name="Schranz E."/>
        </authorList>
    </citation>
    <scope>NUCLEOTIDE SEQUENCE [LARGE SCALE GENOMIC DNA]</scope>
</reference>
<dbReference type="PRINTS" id="PR00348">
    <property type="entry name" value="UBIQUITIN"/>
</dbReference>
<organism evidence="4 6">
    <name type="scientific">Lactuca virosa</name>
    <dbReference type="NCBI Taxonomy" id="75947"/>
    <lineage>
        <taxon>Eukaryota</taxon>
        <taxon>Viridiplantae</taxon>
        <taxon>Streptophyta</taxon>
        <taxon>Embryophyta</taxon>
        <taxon>Tracheophyta</taxon>
        <taxon>Spermatophyta</taxon>
        <taxon>Magnoliopsida</taxon>
        <taxon>eudicotyledons</taxon>
        <taxon>Gunneridae</taxon>
        <taxon>Pentapetalae</taxon>
        <taxon>asterids</taxon>
        <taxon>campanulids</taxon>
        <taxon>Asterales</taxon>
        <taxon>Asteraceae</taxon>
        <taxon>Cichorioideae</taxon>
        <taxon>Cichorieae</taxon>
        <taxon>Lactucinae</taxon>
        <taxon>Lactuca</taxon>
    </lineage>
</organism>
<dbReference type="GO" id="GO:0003729">
    <property type="term" value="F:mRNA binding"/>
    <property type="evidence" value="ECO:0007669"/>
    <property type="project" value="UniProtKB-ARBA"/>
</dbReference>